<dbReference type="EMBL" id="KI631213">
    <property type="protein sequence ID" value="EYU29513.1"/>
    <property type="molecule type" value="Genomic_DNA"/>
</dbReference>
<evidence type="ECO:0008006" key="15">
    <source>
        <dbReference type="Google" id="ProtNLM"/>
    </source>
</evidence>
<evidence type="ECO:0000259" key="12">
    <source>
        <dbReference type="Pfam" id="PF23559"/>
    </source>
</evidence>
<keyword evidence="10" id="KW-0067">ATP-binding</keyword>
<dbReference type="GO" id="GO:0005737">
    <property type="term" value="C:cytoplasm"/>
    <property type="evidence" value="ECO:0007669"/>
    <property type="project" value="UniProtKB-SubCell"/>
</dbReference>
<gene>
    <name evidence="13" type="ORF">MIMGU_mgv1a025475mg</name>
</gene>
<dbReference type="Gene3D" id="3.80.10.10">
    <property type="entry name" value="Ribonuclease Inhibitor"/>
    <property type="match status" value="1"/>
</dbReference>
<dbReference type="SUPFAM" id="SSF52058">
    <property type="entry name" value="L domain-like"/>
    <property type="match status" value="1"/>
</dbReference>
<keyword evidence="4" id="KW-0963">Cytoplasm</keyword>
<dbReference type="InterPro" id="IPR058922">
    <property type="entry name" value="WHD_DRP"/>
</dbReference>
<name>A0A022QQH1_ERYGU</name>
<evidence type="ECO:0000256" key="9">
    <source>
        <dbReference type="ARBA" id="ARBA00022821"/>
    </source>
</evidence>
<evidence type="ECO:0000256" key="4">
    <source>
        <dbReference type="ARBA" id="ARBA00022490"/>
    </source>
</evidence>
<evidence type="ECO:0000259" key="11">
    <source>
        <dbReference type="Pfam" id="PF00931"/>
    </source>
</evidence>
<evidence type="ECO:0000256" key="2">
    <source>
        <dbReference type="ARBA" id="ARBA00004496"/>
    </source>
</evidence>
<dbReference type="InterPro" id="IPR042197">
    <property type="entry name" value="Apaf_helical"/>
</dbReference>
<keyword evidence="7" id="KW-0677">Repeat</keyword>
<dbReference type="eggNOG" id="KOG4658">
    <property type="taxonomic scope" value="Eukaryota"/>
</dbReference>
<feature type="domain" description="Disease resistance protein winged helix" evidence="12">
    <location>
        <begin position="377"/>
        <end position="448"/>
    </location>
</feature>
<dbReference type="GO" id="GO:0005524">
    <property type="term" value="F:ATP binding"/>
    <property type="evidence" value="ECO:0007669"/>
    <property type="project" value="UniProtKB-KW"/>
</dbReference>
<dbReference type="Pfam" id="PF23559">
    <property type="entry name" value="WHD_DRP"/>
    <property type="match status" value="1"/>
</dbReference>
<evidence type="ECO:0000256" key="6">
    <source>
        <dbReference type="ARBA" id="ARBA00022667"/>
    </source>
</evidence>
<evidence type="ECO:0000256" key="7">
    <source>
        <dbReference type="ARBA" id="ARBA00022737"/>
    </source>
</evidence>
<dbReference type="InterPro" id="IPR027417">
    <property type="entry name" value="P-loop_NTPase"/>
</dbReference>
<proteinExistence type="inferred from homology"/>
<evidence type="ECO:0000313" key="14">
    <source>
        <dbReference type="Proteomes" id="UP000030748"/>
    </source>
</evidence>
<dbReference type="Pfam" id="PF00931">
    <property type="entry name" value="NB-ARC"/>
    <property type="match status" value="1"/>
</dbReference>
<protein>
    <recommendedName>
        <fullName evidence="15">NB-ARC domain-containing protein</fullName>
    </recommendedName>
</protein>
<dbReference type="Gene3D" id="3.40.50.300">
    <property type="entry name" value="P-loop containing nucleotide triphosphate hydrolases"/>
    <property type="match status" value="2"/>
</dbReference>
<dbReference type="PANTHER" id="PTHR23155">
    <property type="entry name" value="DISEASE RESISTANCE PROTEIN RP"/>
    <property type="match status" value="1"/>
</dbReference>
<evidence type="ECO:0000256" key="8">
    <source>
        <dbReference type="ARBA" id="ARBA00022741"/>
    </source>
</evidence>
<organism evidence="13 14">
    <name type="scientific">Erythranthe guttata</name>
    <name type="common">Yellow monkey flower</name>
    <name type="synonym">Mimulus guttatus</name>
    <dbReference type="NCBI Taxonomy" id="4155"/>
    <lineage>
        <taxon>Eukaryota</taxon>
        <taxon>Viridiplantae</taxon>
        <taxon>Streptophyta</taxon>
        <taxon>Embryophyta</taxon>
        <taxon>Tracheophyta</taxon>
        <taxon>Spermatophyta</taxon>
        <taxon>Magnoliopsida</taxon>
        <taxon>eudicotyledons</taxon>
        <taxon>Gunneridae</taxon>
        <taxon>Pentapetalae</taxon>
        <taxon>asterids</taxon>
        <taxon>lamiids</taxon>
        <taxon>Lamiales</taxon>
        <taxon>Phrymaceae</taxon>
        <taxon>Erythranthe</taxon>
    </lineage>
</organism>
<sequence>MAAYAALVSLINVLDHIQIHPRISNCFDKGQMESLSDHLNFLLDSVEITHSRGVVSEEYEVLEGQITSAAYSAEDVIESHVVDQIHSGSISFLDLQTVIQDMDYVKYKVVNFKEERRFKDRQKGPTYSLHAPPITSSCSGKSKMVGFDEELSQLLDALTGQQSSLQVISIVGMGGIGKTTLARNVYENRLIMKHFDICTWATISQEYSVKDIFSKLLSRESRRYLIILGDMWSIDAWEKMMFFFLDNNNGSRIILTTRLSNFASHFGSSSYFSKKFLDEDRSWKLFCEKEFLEKEVCPRELEKIGMKIAKKCKGLPLLIVVIGGLLRKSSRTQEYWENISENMNSILDSEEQNLDILSLSYSHLPAHLKPCFLYLAIFPEDCDIRVTELIKLWVAEGFIKPNKYQSLEKVAKEYVKDLVERNLLLVGTLRLNGKMKTCTIHDLLRDLCLKPAQKEKFLYLIKLCDTQSGIHKERRILFPEKTTAINWDSSLSHNHEPAPVTRSLLGKGGRLPFKFRLLRVLSVDYADTSLNDIFEQVNLRYVWTNYSYAERDHIHRALHLSLYLLWNVQTLKIGGTETLVAPSEIWSMPQLRHFEFDNGIYLPDPPLRSEQNDDGIVLKNLHTLKKVMNLKLSEEVCTRIPNVKILKIKYIEDLAVTESACDYCLYTIGRFDKLESLYCDFGNLSMSGNTPEKTSLLRNLKFPTSLQRLTLESSYVLDWEELSAIGSLPNLEILKLGSDSVRGSEWNPVEGEFLRLKYLLINYCTELKHWNAESVHFPVLESLVLNGFMQLDEIPSGIGEISTLALIQMCYCSQTALVSAIRILEEQESLENDYLRVRIQFWSNKEVERFKEKVASFESSESNNLQLVCSVYL</sequence>
<dbReference type="InterPro" id="IPR036388">
    <property type="entry name" value="WH-like_DNA-bd_sf"/>
</dbReference>
<keyword evidence="6" id="KW-0381">Hypersensitive response</keyword>
<dbReference type="InterPro" id="IPR002182">
    <property type="entry name" value="NB-ARC"/>
</dbReference>
<accession>A0A022QQH1</accession>
<evidence type="ECO:0000313" key="13">
    <source>
        <dbReference type="EMBL" id="EYU29513.1"/>
    </source>
</evidence>
<evidence type="ECO:0000256" key="3">
    <source>
        <dbReference type="ARBA" id="ARBA00008894"/>
    </source>
</evidence>
<dbReference type="SUPFAM" id="SSF52540">
    <property type="entry name" value="P-loop containing nucleoside triphosphate hydrolases"/>
    <property type="match status" value="1"/>
</dbReference>
<keyword evidence="5" id="KW-0433">Leucine-rich repeat</keyword>
<feature type="domain" description="NB-ARC" evidence="11">
    <location>
        <begin position="149"/>
        <end position="291"/>
    </location>
</feature>
<dbReference type="GO" id="GO:0043531">
    <property type="term" value="F:ADP binding"/>
    <property type="evidence" value="ECO:0007669"/>
    <property type="project" value="InterPro"/>
</dbReference>
<comment type="similarity">
    <text evidence="3">Belongs to the disease resistance NB-LRR family.</text>
</comment>
<evidence type="ECO:0000256" key="5">
    <source>
        <dbReference type="ARBA" id="ARBA00022614"/>
    </source>
</evidence>
<evidence type="ECO:0000256" key="10">
    <source>
        <dbReference type="ARBA" id="ARBA00022840"/>
    </source>
</evidence>
<keyword evidence="9" id="KW-0611">Plant defense</keyword>
<comment type="function">
    <text evidence="1">Confers resistance to late blight (Phytophthora infestans) races carrying the avirulence gene Avr1. Resistance proteins guard the plant against pathogens that contain an appropriate avirulence protein via an indirect interaction with this avirulence protein. That triggers a defense system including the hypersensitive response, which restricts the pathogen growth.</text>
</comment>
<reference evidence="13 14" key="1">
    <citation type="journal article" date="2013" name="Proc. Natl. Acad. Sci. U.S.A.">
        <title>Fine-scale variation in meiotic recombination in Mimulus inferred from population shotgun sequencing.</title>
        <authorList>
            <person name="Hellsten U."/>
            <person name="Wright K.M."/>
            <person name="Jenkins J."/>
            <person name="Shu S."/>
            <person name="Yuan Y."/>
            <person name="Wessler S.R."/>
            <person name="Schmutz J."/>
            <person name="Willis J.H."/>
            <person name="Rokhsar D.S."/>
        </authorList>
    </citation>
    <scope>NUCLEOTIDE SEQUENCE [LARGE SCALE GENOMIC DNA]</scope>
    <source>
        <strain evidence="14">cv. DUN x IM62</strain>
    </source>
</reference>
<dbReference type="InterPro" id="IPR044974">
    <property type="entry name" value="Disease_R_plants"/>
</dbReference>
<keyword evidence="8" id="KW-0547">Nucleotide-binding</keyword>
<dbReference type="Proteomes" id="UP000030748">
    <property type="component" value="Unassembled WGS sequence"/>
</dbReference>
<dbReference type="Gene3D" id="1.20.5.4130">
    <property type="match status" value="1"/>
</dbReference>
<dbReference type="Gene3D" id="1.10.10.10">
    <property type="entry name" value="Winged helix-like DNA-binding domain superfamily/Winged helix DNA-binding domain"/>
    <property type="match status" value="1"/>
</dbReference>
<dbReference type="Gene3D" id="1.10.8.430">
    <property type="entry name" value="Helical domain of apoptotic protease-activating factors"/>
    <property type="match status" value="1"/>
</dbReference>
<dbReference type="AlphaFoldDB" id="A0A022QQH1"/>
<dbReference type="FunFam" id="1.10.10.10:FF:000322">
    <property type="entry name" value="Probable disease resistance protein At1g63360"/>
    <property type="match status" value="1"/>
</dbReference>
<comment type="subcellular location">
    <subcellularLocation>
        <location evidence="2">Cytoplasm</location>
    </subcellularLocation>
</comment>
<dbReference type="PANTHER" id="PTHR23155:SF1152">
    <property type="entry name" value="AAA+ ATPASE DOMAIN-CONTAINING PROTEIN"/>
    <property type="match status" value="1"/>
</dbReference>
<evidence type="ECO:0000256" key="1">
    <source>
        <dbReference type="ARBA" id="ARBA00002074"/>
    </source>
</evidence>
<dbReference type="GO" id="GO:0009626">
    <property type="term" value="P:plant-type hypersensitive response"/>
    <property type="evidence" value="ECO:0007669"/>
    <property type="project" value="UniProtKB-KW"/>
</dbReference>
<keyword evidence="14" id="KW-1185">Reference proteome</keyword>
<dbReference type="InterPro" id="IPR032675">
    <property type="entry name" value="LRR_dom_sf"/>
</dbReference>
<dbReference type="PRINTS" id="PR00364">
    <property type="entry name" value="DISEASERSIST"/>
</dbReference>